<sequence>MPHVRASEYPRVNSSFKLEYVEVIHRHHKRTPYAANTFPVESYPWYCDDEGLFYGGKPLNPLGNGSARTYWNVYTSPSNPLAPGGFNGTCQFPQITRGGLGDSHQHGVDLFSVYHELLDFIPADYNLADVSFHVTNNVITSQVASMLIAGMYPETADHGIPLLIQPASIDSLEPAYTCKAATALSASYGVGSTFSAWLAHLDASASLYAAFDAISGIPSNASDWHMSWDHYFDNLSARLCHDHPLPCSTTNSSNCVTLAEAEEVFRLGQYEYSFLYRDTNHSLPAATASYGVWTAELAQNLRHATGHGASTVNATADKVKYRHNIAHDGSISRLLSILQVETMVWPGMGAEIVFELYSANPTAERGSGASATTSNSNRHVGNGSSGSTTQFFIRVLWSGRVLRSSSLALGVLDMVPVERVLAYLDGLVGVGASKVPGLCG</sequence>
<gene>
    <name evidence="3" type="ORF">B0A49_02540</name>
</gene>
<feature type="compositionally biased region" description="Polar residues" evidence="2">
    <location>
        <begin position="369"/>
        <end position="379"/>
    </location>
</feature>
<protein>
    <recommendedName>
        <fullName evidence="5">Phosphoglycerate mutase-like protein</fullName>
    </recommendedName>
</protein>
<dbReference type="OrthoDB" id="10262962at2759"/>
<dbReference type="Proteomes" id="UP000308768">
    <property type="component" value="Unassembled WGS sequence"/>
</dbReference>
<accession>A0A4U0XVQ4</accession>
<comment type="caution">
    <text evidence="3">The sequence shown here is derived from an EMBL/GenBank/DDBJ whole genome shotgun (WGS) entry which is preliminary data.</text>
</comment>
<dbReference type="Pfam" id="PF00328">
    <property type="entry name" value="His_Phos_2"/>
    <property type="match status" value="1"/>
</dbReference>
<dbReference type="AlphaFoldDB" id="A0A4U0XVQ4"/>
<evidence type="ECO:0008006" key="5">
    <source>
        <dbReference type="Google" id="ProtNLM"/>
    </source>
</evidence>
<keyword evidence="4" id="KW-1185">Reference proteome</keyword>
<feature type="region of interest" description="Disordered" evidence="2">
    <location>
        <begin position="365"/>
        <end position="385"/>
    </location>
</feature>
<proteinExistence type="inferred from homology"/>
<organism evidence="3 4">
    <name type="scientific">Cryomyces minteri</name>
    <dbReference type="NCBI Taxonomy" id="331657"/>
    <lineage>
        <taxon>Eukaryota</taxon>
        <taxon>Fungi</taxon>
        <taxon>Dikarya</taxon>
        <taxon>Ascomycota</taxon>
        <taxon>Pezizomycotina</taxon>
        <taxon>Dothideomycetes</taxon>
        <taxon>Dothideomycetes incertae sedis</taxon>
        <taxon>Cryomyces</taxon>
    </lineage>
</organism>
<dbReference type="SUPFAM" id="SSF53254">
    <property type="entry name" value="Phosphoglycerate mutase-like"/>
    <property type="match status" value="1"/>
</dbReference>
<dbReference type="InterPro" id="IPR050645">
    <property type="entry name" value="Histidine_acid_phosphatase"/>
</dbReference>
<dbReference type="InterPro" id="IPR000560">
    <property type="entry name" value="His_Pase_clade-2"/>
</dbReference>
<dbReference type="STRING" id="331657.A0A4U0XVQ4"/>
<dbReference type="GO" id="GO:0016791">
    <property type="term" value="F:phosphatase activity"/>
    <property type="evidence" value="ECO:0007669"/>
    <property type="project" value="TreeGrafter"/>
</dbReference>
<dbReference type="PANTHER" id="PTHR11567">
    <property type="entry name" value="ACID PHOSPHATASE-RELATED"/>
    <property type="match status" value="1"/>
</dbReference>
<dbReference type="EMBL" id="NAJN01000010">
    <property type="protein sequence ID" value="TKA81962.1"/>
    <property type="molecule type" value="Genomic_DNA"/>
</dbReference>
<evidence type="ECO:0000313" key="3">
    <source>
        <dbReference type="EMBL" id="TKA81962.1"/>
    </source>
</evidence>
<dbReference type="PANTHER" id="PTHR11567:SF195">
    <property type="entry name" value="ACID PHOSPHATASE, PUTATIVE (AFU_ORTHOLOGUE AFUA_3G14570)-RELATED"/>
    <property type="match status" value="1"/>
</dbReference>
<evidence type="ECO:0000256" key="1">
    <source>
        <dbReference type="ARBA" id="ARBA00005375"/>
    </source>
</evidence>
<dbReference type="Gene3D" id="3.40.50.1240">
    <property type="entry name" value="Phosphoglycerate mutase-like"/>
    <property type="match status" value="1"/>
</dbReference>
<name>A0A4U0XVQ4_9PEZI</name>
<evidence type="ECO:0000256" key="2">
    <source>
        <dbReference type="SAM" id="MobiDB-lite"/>
    </source>
</evidence>
<reference evidence="3 4" key="1">
    <citation type="submission" date="2017-03" db="EMBL/GenBank/DDBJ databases">
        <title>Genomes of endolithic fungi from Antarctica.</title>
        <authorList>
            <person name="Coleine C."/>
            <person name="Masonjones S."/>
            <person name="Stajich J.E."/>
        </authorList>
    </citation>
    <scope>NUCLEOTIDE SEQUENCE [LARGE SCALE GENOMIC DNA]</scope>
    <source>
        <strain evidence="3 4">CCFEE 5187</strain>
    </source>
</reference>
<dbReference type="InterPro" id="IPR029033">
    <property type="entry name" value="His_PPase_superfam"/>
</dbReference>
<evidence type="ECO:0000313" key="4">
    <source>
        <dbReference type="Proteomes" id="UP000308768"/>
    </source>
</evidence>
<comment type="similarity">
    <text evidence="1">Belongs to the histidine acid phosphatase family.</text>
</comment>